<sequence>MSLLLLAIVPPGNCQPELSLPFGVGVGQSRFMNFASAKSPRNIQVYLIKNITEDVPIGDVMANFRAEDKDSPTYNLT</sequence>
<name>A0A914XV49_9BILA</name>
<accession>A0A914XV49</accession>
<evidence type="ECO:0000313" key="1">
    <source>
        <dbReference type="Proteomes" id="UP000887577"/>
    </source>
</evidence>
<dbReference type="AlphaFoldDB" id="A0A914XV49"/>
<proteinExistence type="predicted"/>
<dbReference type="Proteomes" id="UP000887577">
    <property type="component" value="Unplaced"/>
</dbReference>
<keyword evidence="1" id="KW-1185">Reference proteome</keyword>
<organism evidence="1 2">
    <name type="scientific">Panagrolaimus superbus</name>
    <dbReference type="NCBI Taxonomy" id="310955"/>
    <lineage>
        <taxon>Eukaryota</taxon>
        <taxon>Metazoa</taxon>
        <taxon>Ecdysozoa</taxon>
        <taxon>Nematoda</taxon>
        <taxon>Chromadorea</taxon>
        <taxon>Rhabditida</taxon>
        <taxon>Tylenchina</taxon>
        <taxon>Panagrolaimomorpha</taxon>
        <taxon>Panagrolaimoidea</taxon>
        <taxon>Panagrolaimidae</taxon>
        <taxon>Panagrolaimus</taxon>
    </lineage>
</organism>
<evidence type="ECO:0000313" key="2">
    <source>
        <dbReference type="WBParaSite" id="PSU_v2.g11110.t1"/>
    </source>
</evidence>
<dbReference type="WBParaSite" id="PSU_v2.g11110.t1">
    <property type="protein sequence ID" value="PSU_v2.g11110.t1"/>
    <property type="gene ID" value="PSU_v2.g11110"/>
</dbReference>
<reference evidence="2" key="1">
    <citation type="submission" date="2022-11" db="UniProtKB">
        <authorList>
            <consortium name="WormBaseParasite"/>
        </authorList>
    </citation>
    <scope>IDENTIFICATION</scope>
</reference>
<protein>
    <submittedName>
        <fullName evidence="2">Uncharacterized protein</fullName>
    </submittedName>
</protein>